<reference evidence="1 2" key="1">
    <citation type="submission" date="2019-01" db="EMBL/GenBank/DDBJ databases">
        <title>A draft genome assembly of the solar-powered sea slug Elysia chlorotica.</title>
        <authorList>
            <person name="Cai H."/>
            <person name="Li Q."/>
            <person name="Fang X."/>
            <person name="Li J."/>
            <person name="Curtis N.E."/>
            <person name="Altenburger A."/>
            <person name="Shibata T."/>
            <person name="Feng M."/>
            <person name="Maeda T."/>
            <person name="Schwartz J.A."/>
            <person name="Shigenobu S."/>
            <person name="Lundholm N."/>
            <person name="Nishiyama T."/>
            <person name="Yang H."/>
            <person name="Hasebe M."/>
            <person name="Li S."/>
            <person name="Pierce S.K."/>
            <person name="Wang J."/>
        </authorList>
    </citation>
    <scope>NUCLEOTIDE SEQUENCE [LARGE SCALE GENOMIC DNA]</scope>
    <source>
        <strain evidence="1">EC2010</strain>
        <tissue evidence="1">Whole organism of an adult</tissue>
    </source>
</reference>
<evidence type="ECO:0000313" key="1">
    <source>
        <dbReference type="EMBL" id="RUS87380.1"/>
    </source>
</evidence>
<accession>A0A3S1BMU2</accession>
<name>A0A3S1BMU2_ELYCH</name>
<feature type="non-terminal residue" evidence="1">
    <location>
        <position position="87"/>
    </location>
</feature>
<feature type="non-terminal residue" evidence="1">
    <location>
        <position position="1"/>
    </location>
</feature>
<dbReference type="AlphaFoldDB" id="A0A3S1BMU2"/>
<dbReference type="EMBL" id="RQTK01000112">
    <property type="protein sequence ID" value="RUS87380.1"/>
    <property type="molecule type" value="Genomic_DNA"/>
</dbReference>
<gene>
    <name evidence="1" type="ORF">EGW08_004834</name>
</gene>
<keyword evidence="2" id="KW-1185">Reference proteome</keyword>
<organism evidence="1 2">
    <name type="scientific">Elysia chlorotica</name>
    <name type="common">Eastern emerald elysia</name>
    <name type="synonym">Sea slug</name>
    <dbReference type="NCBI Taxonomy" id="188477"/>
    <lineage>
        <taxon>Eukaryota</taxon>
        <taxon>Metazoa</taxon>
        <taxon>Spiralia</taxon>
        <taxon>Lophotrochozoa</taxon>
        <taxon>Mollusca</taxon>
        <taxon>Gastropoda</taxon>
        <taxon>Heterobranchia</taxon>
        <taxon>Euthyneura</taxon>
        <taxon>Panpulmonata</taxon>
        <taxon>Sacoglossa</taxon>
        <taxon>Placobranchoidea</taxon>
        <taxon>Plakobranchidae</taxon>
        <taxon>Elysia</taxon>
    </lineage>
</organism>
<evidence type="ECO:0000313" key="2">
    <source>
        <dbReference type="Proteomes" id="UP000271974"/>
    </source>
</evidence>
<proteinExistence type="predicted"/>
<sequence>LLNFLLKQILLVEEEDDRGFCEPLVVADGVKQLHTLHHTEHYHFLIFCQGQVIFTHSYNKYNGCDALKTMDPFLPLRSLATNIKHPE</sequence>
<dbReference type="Proteomes" id="UP000271974">
    <property type="component" value="Unassembled WGS sequence"/>
</dbReference>
<protein>
    <submittedName>
        <fullName evidence="1">Uncharacterized protein</fullName>
    </submittedName>
</protein>
<comment type="caution">
    <text evidence="1">The sequence shown here is derived from an EMBL/GenBank/DDBJ whole genome shotgun (WGS) entry which is preliminary data.</text>
</comment>